<dbReference type="Proteomes" id="UP000530564">
    <property type="component" value="Unassembled WGS sequence"/>
</dbReference>
<dbReference type="AlphaFoldDB" id="A0A840A288"/>
<reference evidence="1 2" key="1">
    <citation type="submission" date="2020-08" db="EMBL/GenBank/DDBJ databases">
        <title>Genomic Encyclopedia of Type Strains, Phase IV (KMG-IV): sequencing the most valuable type-strain genomes for metagenomic binning, comparative biology and taxonomic classification.</title>
        <authorList>
            <person name="Goeker M."/>
        </authorList>
    </citation>
    <scope>NUCLEOTIDE SEQUENCE [LARGE SCALE GENOMIC DNA]</scope>
    <source>
        <strain evidence="1 2">DSM 21793</strain>
    </source>
</reference>
<evidence type="ECO:0008006" key="3">
    <source>
        <dbReference type="Google" id="ProtNLM"/>
    </source>
</evidence>
<dbReference type="EMBL" id="JACIDK010000003">
    <property type="protein sequence ID" value="MBB3892109.1"/>
    <property type="molecule type" value="Genomic_DNA"/>
</dbReference>
<evidence type="ECO:0000313" key="2">
    <source>
        <dbReference type="Proteomes" id="UP000530564"/>
    </source>
</evidence>
<protein>
    <recommendedName>
        <fullName evidence="3">PAS domain-containing protein</fullName>
    </recommendedName>
</protein>
<organism evidence="1 2">
    <name type="scientific">Phenylobacterium haematophilum</name>
    <dbReference type="NCBI Taxonomy" id="98513"/>
    <lineage>
        <taxon>Bacteria</taxon>
        <taxon>Pseudomonadati</taxon>
        <taxon>Pseudomonadota</taxon>
        <taxon>Alphaproteobacteria</taxon>
        <taxon>Caulobacterales</taxon>
        <taxon>Caulobacteraceae</taxon>
        <taxon>Phenylobacterium</taxon>
    </lineage>
</organism>
<dbReference type="RefSeq" id="WP_183773769.1">
    <property type="nucleotide sequence ID" value="NZ_JACIDK010000003.1"/>
</dbReference>
<keyword evidence="2" id="KW-1185">Reference proteome</keyword>
<evidence type="ECO:0000313" key="1">
    <source>
        <dbReference type="EMBL" id="MBB3892109.1"/>
    </source>
</evidence>
<dbReference type="PIRSF" id="PIRSF031878">
    <property type="entry name" value="UCP031878"/>
    <property type="match status" value="1"/>
</dbReference>
<name>A0A840A288_9CAUL</name>
<sequence>MFHSNTQQMIDYWRSKCGVAGLPVRADIDPTEFAKLAPQAFVLGREASGVYPVRLSGGLVSELHRRDLRGRNFLSLLDPLGRHEVQTALETGRRRPEPVVARIDALSDTATLELELLFAPIAGGPGSPERFLGLYQPISLVAALGDEPLRQLFVREVHGVGPANEETNRLRLATLDGRWVA</sequence>
<dbReference type="Pfam" id="PF07310">
    <property type="entry name" value="PAS_5"/>
    <property type="match status" value="1"/>
</dbReference>
<proteinExistence type="predicted"/>
<gene>
    <name evidence="1" type="ORF">GGQ61_002837</name>
</gene>
<comment type="caution">
    <text evidence="1">The sequence shown here is derived from an EMBL/GenBank/DDBJ whole genome shotgun (WGS) entry which is preliminary data.</text>
</comment>
<accession>A0A840A288</accession>
<dbReference type="InterPro" id="IPR009922">
    <property type="entry name" value="DUF1457"/>
</dbReference>